<protein>
    <submittedName>
        <fullName evidence="1">Uncharacterized protein</fullName>
    </submittedName>
</protein>
<organism evidence="1">
    <name type="scientific">Ajellomyces dermatitidis (strain ATCC 18188 / CBS 674.68)</name>
    <name type="common">Blastomyces dermatitidis</name>
    <dbReference type="NCBI Taxonomy" id="653446"/>
    <lineage>
        <taxon>Eukaryota</taxon>
        <taxon>Fungi</taxon>
        <taxon>Dikarya</taxon>
        <taxon>Ascomycota</taxon>
        <taxon>Pezizomycotina</taxon>
        <taxon>Eurotiomycetes</taxon>
        <taxon>Eurotiomycetidae</taxon>
        <taxon>Onygenales</taxon>
        <taxon>Ajellomycetaceae</taxon>
        <taxon>Blastomyces</taxon>
    </lineage>
</organism>
<accession>F2TRV1</accession>
<sequence length="236" mass="25936">MLSSRLLDAVYAAYRVRVTFRKVKSLAHHTLQCSAKQAFESVAGFSSSGEVLKNTPKSNDPISPAAESEIGASALPSVEDIHAWLLLRQHVDAAVLHFDDIYFSFSHFLTVPNPLNSGLRAGLARHQDGPRQGALEKTQICTLPSFLPWAKVGRASPIIIINCQEAVFMTHKANQQQKASCASDQLLMRNFYSSSVVGMMDLELAIPKQLPPKSSSVQAQEKKALDMYSIHDDLES</sequence>
<proteinExistence type="predicted"/>
<evidence type="ECO:0000313" key="1">
    <source>
        <dbReference type="EMBL" id="EGE85964.2"/>
    </source>
</evidence>
<name>F2TRV1_AJEDA</name>
<dbReference type="AlphaFoldDB" id="F2TRV1"/>
<gene>
    <name evidence="1" type="ORF">BDDG_08909</name>
</gene>
<reference evidence="1" key="1">
    <citation type="submission" date="2010-03" db="EMBL/GenBank/DDBJ databases">
        <title>Annotation of Blastomyces dermatitidis strain ATCC 18188.</title>
        <authorList>
            <consortium name="The Broad Institute Genome Sequencing Platform"/>
            <consortium name="Broad Institute Genome Sequencing Center for Infectious Disease."/>
            <person name="Cuomo C."/>
            <person name="Klein B."/>
            <person name="Sullivan T."/>
            <person name="Heitman J."/>
            <person name="Young S."/>
            <person name="Zeng Q."/>
            <person name="Gargeya S."/>
            <person name="Alvarado L."/>
            <person name="Berlin A.M."/>
            <person name="Chapman S.B."/>
            <person name="Chen Z."/>
            <person name="Freedman E."/>
            <person name="Gellesch M."/>
            <person name="Goldberg J."/>
            <person name="Griggs A."/>
            <person name="Gujja S."/>
            <person name="Heilman E."/>
            <person name="Heiman D."/>
            <person name="Howarth C."/>
            <person name="Mehta T."/>
            <person name="Neiman D."/>
            <person name="Pearson M."/>
            <person name="Roberts A."/>
            <person name="Saif S."/>
            <person name="Shea T."/>
            <person name="Shenoy N."/>
            <person name="Sisk P."/>
            <person name="Stolte C."/>
            <person name="Sykes S."/>
            <person name="White J."/>
            <person name="Yandava C."/>
            <person name="Haas B."/>
            <person name="Nusbaum C."/>
            <person name="Birren B."/>
        </authorList>
    </citation>
    <scope>NUCLEOTIDE SEQUENCE [LARGE SCALE GENOMIC DNA]</scope>
    <source>
        <strain evidence="1">ATCC 18188</strain>
    </source>
</reference>
<dbReference type="HOGENOM" id="CLU_1119909_0_0_1"/>
<dbReference type="Proteomes" id="UP000007802">
    <property type="component" value="Unassembled WGS sequence"/>
</dbReference>
<dbReference type="EMBL" id="GG749511">
    <property type="protein sequence ID" value="EGE85964.2"/>
    <property type="molecule type" value="Genomic_DNA"/>
</dbReference>